<protein>
    <submittedName>
        <fullName evidence="1">Uncharacterized protein</fullName>
    </submittedName>
</protein>
<dbReference type="EMBL" id="JAWXXP010000001">
    <property type="protein sequence ID" value="MDX5995095.1"/>
    <property type="molecule type" value="Genomic_DNA"/>
</dbReference>
<keyword evidence="2" id="KW-1185">Reference proteome</keyword>
<reference evidence="1 2" key="1">
    <citation type="submission" date="2023-11" db="EMBL/GenBank/DDBJ databases">
        <title>MicrobeMod: A computational toolkit for identifying prokaryotic methylation and restriction-modification with nanopore sequencing.</title>
        <authorList>
            <person name="Crits-Christoph A."/>
            <person name="Kang S.C."/>
            <person name="Lee H."/>
            <person name="Ostrov N."/>
        </authorList>
    </citation>
    <scope>NUCLEOTIDE SEQUENCE [LARGE SCALE GENOMIC DNA]</scope>
    <source>
        <strain evidence="1 2">ATCC BAA-571</strain>
    </source>
</reference>
<gene>
    <name evidence="1" type="ORF">SIM71_23780</name>
</gene>
<comment type="caution">
    <text evidence="1">The sequence shown here is derived from an EMBL/GenBank/DDBJ whole genome shotgun (WGS) entry which is preliminary data.</text>
</comment>
<sequence length="157" mass="17723">MKESFDQIKALNKSRIRPLVDNKKLIFSSIFEDALNFALDHYFKHKNTGYLVDIASLFAERNYQIFIVGFISERAGVKCSIKEGTIRMVRSEVGPNEKASLKVNLEKFASNGFKLEVKKPSNANTSKLAKDKKSPKKIDMLDSWARLPGSYGSGKRS</sequence>
<evidence type="ECO:0000313" key="2">
    <source>
        <dbReference type="Proteomes" id="UP001278050"/>
    </source>
</evidence>
<accession>A0ABU4Q749</accession>
<evidence type="ECO:0000313" key="1">
    <source>
        <dbReference type="EMBL" id="MDX5995095.1"/>
    </source>
</evidence>
<name>A0ABU4Q749_9GAMM</name>
<dbReference type="RefSeq" id="WP_139203058.1">
    <property type="nucleotide sequence ID" value="NZ_CBCSET010000005.1"/>
</dbReference>
<proteinExistence type="predicted"/>
<dbReference type="Proteomes" id="UP001278050">
    <property type="component" value="Unassembled WGS sequence"/>
</dbReference>
<organism evidence="1 2">
    <name type="scientific">Ectopseudomonas alcaliphila</name>
    <dbReference type="NCBI Taxonomy" id="101564"/>
    <lineage>
        <taxon>Bacteria</taxon>
        <taxon>Pseudomonadati</taxon>
        <taxon>Pseudomonadota</taxon>
        <taxon>Gammaproteobacteria</taxon>
        <taxon>Pseudomonadales</taxon>
        <taxon>Pseudomonadaceae</taxon>
        <taxon>Ectopseudomonas</taxon>
    </lineage>
</organism>